<evidence type="ECO:0000256" key="1">
    <source>
        <dbReference type="SAM" id="MobiDB-lite"/>
    </source>
</evidence>
<dbReference type="InterPro" id="IPR037394">
    <property type="entry name" value="TBATA-like"/>
</dbReference>
<accession>A0AAD9EU81</accession>
<evidence type="ECO:0000313" key="3">
    <source>
        <dbReference type="Proteomes" id="UP001228049"/>
    </source>
</evidence>
<dbReference type="EMBL" id="JASDAP010000024">
    <property type="protein sequence ID" value="KAK1881613.1"/>
    <property type="molecule type" value="Genomic_DNA"/>
</dbReference>
<name>A0AAD9EU81_DISEL</name>
<sequence>MSMAQRTDSCGTTGERSRSQTNQLSFTPEFTKMLTKSSLHFGALSQHSFFSRHNPHPHRVRHIQGLNGRPVCMVRDDWFVTSSLFPHPLLKSHVFKKATGPSLDFPLAHKLNGVSSNKIKSAQFSEAGGMNLKTLLQKSACLPKREKTKNLRKNLSAERPNIQLKPGELSLHPLTLTNAEPIPSA</sequence>
<organism evidence="2 3">
    <name type="scientific">Dissostichus eleginoides</name>
    <name type="common">Patagonian toothfish</name>
    <name type="synonym">Dissostichus amissus</name>
    <dbReference type="NCBI Taxonomy" id="100907"/>
    <lineage>
        <taxon>Eukaryota</taxon>
        <taxon>Metazoa</taxon>
        <taxon>Chordata</taxon>
        <taxon>Craniata</taxon>
        <taxon>Vertebrata</taxon>
        <taxon>Euteleostomi</taxon>
        <taxon>Actinopterygii</taxon>
        <taxon>Neopterygii</taxon>
        <taxon>Teleostei</taxon>
        <taxon>Neoteleostei</taxon>
        <taxon>Acanthomorphata</taxon>
        <taxon>Eupercaria</taxon>
        <taxon>Perciformes</taxon>
        <taxon>Notothenioidei</taxon>
        <taxon>Nototheniidae</taxon>
        <taxon>Dissostichus</taxon>
    </lineage>
</organism>
<dbReference type="Pfam" id="PF15256">
    <property type="entry name" value="SPATIAL"/>
    <property type="match status" value="1"/>
</dbReference>
<keyword evidence="3" id="KW-1185">Reference proteome</keyword>
<gene>
    <name evidence="2" type="ORF">KUDE01_024778</name>
</gene>
<dbReference type="AlphaFoldDB" id="A0AAD9EU81"/>
<evidence type="ECO:0000313" key="2">
    <source>
        <dbReference type="EMBL" id="KAK1881613.1"/>
    </source>
</evidence>
<comment type="caution">
    <text evidence="2">The sequence shown here is derived from an EMBL/GenBank/DDBJ whole genome shotgun (WGS) entry which is preliminary data.</text>
</comment>
<proteinExistence type="predicted"/>
<feature type="region of interest" description="Disordered" evidence="1">
    <location>
        <begin position="1"/>
        <end position="26"/>
    </location>
</feature>
<reference evidence="2" key="1">
    <citation type="submission" date="2023-04" db="EMBL/GenBank/DDBJ databases">
        <title>Chromosome-level genome of Chaenocephalus aceratus.</title>
        <authorList>
            <person name="Park H."/>
        </authorList>
    </citation>
    <scope>NUCLEOTIDE SEQUENCE</scope>
    <source>
        <strain evidence="2">DE</strain>
        <tissue evidence="2">Muscle</tissue>
    </source>
</reference>
<dbReference type="PANTHER" id="PTHR33772">
    <property type="entry name" value="THYMUS, BRAIN AND TESTES-ASSOCIATED"/>
    <property type="match status" value="1"/>
</dbReference>
<dbReference type="Proteomes" id="UP001228049">
    <property type="component" value="Unassembled WGS sequence"/>
</dbReference>
<dbReference type="PANTHER" id="PTHR33772:SF1">
    <property type="entry name" value="PROTEIN TBATA"/>
    <property type="match status" value="1"/>
</dbReference>
<protein>
    <submittedName>
        <fullName evidence="2">Protein TBATA</fullName>
    </submittedName>
</protein>